<evidence type="ECO:0000256" key="1">
    <source>
        <dbReference type="ARBA" id="ARBA00004906"/>
    </source>
</evidence>
<dbReference type="InterPro" id="IPR006626">
    <property type="entry name" value="PbH1"/>
</dbReference>
<comment type="pathway">
    <text evidence="1">Protein modification; protein ubiquitination.</text>
</comment>
<name>A0A927GTV3_9BACL</name>
<keyword evidence="2" id="KW-0677">Repeat</keyword>
<gene>
    <name evidence="6" type="ORF">IDH44_21095</name>
</gene>
<dbReference type="InterPro" id="IPR012334">
    <property type="entry name" value="Pectin_lyas_fold"/>
</dbReference>
<dbReference type="InterPro" id="IPR051550">
    <property type="entry name" value="SCF-Subunits/Alg-Epimerases"/>
</dbReference>
<dbReference type="SMART" id="SM00710">
    <property type="entry name" value="PbH1"/>
    <property type="match status" value="8"/>
</dbReference>
<dbReference type="PANTHER" id="PTHR22990">
    <property type="entry name" value="F-BOX ONLY PROTEIN"/>
    <property type="match status" value="1"/>
</dbReference>
<sequence length="431" mass="46343">MIPSPSAQAAAVDTTSMESLQQLVDEAPPGSVLLMPAGRYRGTLTIAKPLTLASPEGEETALIGDGAEPVLIVAADDVSVSGLHIEDEQVKDAPTVEIRGDRVMLAGLRIVTASHGIWLRGADESTVRDTSIEWSERPEAAAVTTARKGNGIDLYESHRAAITGNTIRRVHDGIYMENSDETQVLGNVIEDSRYGAHCMYTAGTVIRDNVGERNVTGAMVMAVRDVTVERNRFAKQSENVNSQGILLYDAAATLVQHNVVEGNRVGVYIESSAGNTVRDNRVYGNFVGMQLLDAQDNALTHNAFVGNVTGAQARSSADNRLHGNYWDDFQGVDTDGDGYSELPYAINPFFAGLIQKRPAFQLLFQAPGTLFVEQLYQVGRAAWSIDEAPLMHPPQWDADADEGGIPPVASGMAGAVLLATAGLIIWKARRK</sequence>
<keyword evidence="4" id="KW-0472">Membrane</keyword>
<keyword evidence="3" id="KW-0833">Ubl conjugation pathway</keyword>
<dbReference type="InterPro" id="IPR022441">
    <property type="entry name" value="Para_beta_helix_rpt-2"/>
</dbReference>
<dbReference type="Proteomes" id="UP000621560">
    <property type="component" value="Unassembled WGS sequence"/>
</dbReference>
<keyword evidence="7" id="KW-1185">Reference proteome</keyword>
<evidence type="ECO:0000256" key="4">
    <source>
        <dbReference type="SAM" id="Phobius"/>
    </source>
</evidence>
<dbReference type="AlphaFoldDB" id="A0A927GTV3"/>
<protein>
    <submittedName>
        <fullName evidence="6">Right-handed parallel beta-helix repeat-containing protein</fullName>
    </submittedName>
</protein>
<dbReference type="SUPFAM" id="SSF51126">
    <property type="entry name" value="Pectin lyase-like"/>
    <property type="match status" value="1"/>
</dbReference>
<evidence type="ECO:0000259" key="5">
    <source>
        <dbReference type="Pfam" id="PF05048"/>
    </source>
</evidence>
<reference evidence="6" key="1">
    <citation type="submission" date="2020-09" db="EMBL/GenBank/DDBJ databases">
        <title>A novel bacterium of genus Paenibacillus, isolated from South China Sea.</title>
        <authorList>
            <person name="Huang H."/>
            <person name="Mo K."/>
            <person name="Hu Y."/>
        </authorList>
    </citation>
    <scope>NUCLEOTIDE SEQUENCE</scope>
    <source>
        <strain evidence="6">IB182496</strain>
    </source>
</reference>
<evidence type="ECO:0000256" key="2">
    <source>
        <dbReference type="ARBA" id="ARBA00022737"/>
    </source>
</evidence>
<keyword evidence="4" id="KW-1133">Transmembrane helix</keyword>
<dbReference type="PANTHER" id="PTHR22990:SF15">
    <property type="entry name" value="F-BOX ONLY PROTEIN 10"/>
    <property type="match status" value="1"/>
</dbReference>
<organism evidence="6 7">
    <name type="scientific">Paenibacillus sabuli</name>
    <dbReference type="NCBI Taxonomy" id="2772509"/>
    <lineage>
        <taxon>Bacteria</taxon>
        <taxon>Bacillati</taxon>
        <taxon>Bacillota</taxon>
        <taxon>Bacilli</taxon>
        <taxon>Bacillales</taxon>
        <taxon>Paenibacillaceae</taxon>
        <taxon>Paenibacillus</taxon>
    </lineage>
</organism>
<evidence type="ECO:0000256" key="3">
    <source>
        <dbReference type="ARBA" id="ARBA00022786"/>
    </source>
</evidence>
<accession>A0A927GTV3</accession>
<dbReference type="InterPro" id="IPR011050">
    <property type="entry name" value="Pectin_lyase_fold/virulence"/>
</dbReference>
<dbReference type="Pfam" id="PF05048">
    <property type="entry name" value="NosD"/>
    <property type="match status" value="1"/>
</dbReference>
<evidence type="ECO:0000313" key="7">
    <source>
        <dbReference type="Proteomes" id="UP000621560"/>
    </source>
</evidence>
<dbReference type="Gene3D" id="2.160.20.10">
    <property type="entry name" value="Single-stranded right-handed beta-helix, Pectin lyase-like"/>
    <property type="match status" value="1"/>
</dbReference>
<keyword evidence="4" id="KW-0812">Transmembrane</keyword>
<proteinExistence type="predicted"/>
<dbReference type="EMBL" id="JACXIZ010000044">
    <property type="protein sequence ID" value="MBD2847696.1"/>
    <property type="molecule type" value="Genomic_DNA"/>
</dbReference>
<dbReference type="NCBIfam" id="TIGR03804">
    <property type="entry name" value="para_beta_helix"/>
    <property type="match status" value="2"/>
</dbReference>
<dbReference type="InterPro" id="IPR007742">
    <property type="entry name" value="NosD_dom"/>
</dbReference>
<feature type="transmembrane region" description="Helical" evidence="4">
    <location>
        <begin position="408"/>
        <end position="426"/>
    </location>
</feature>
<feature type="domain" description="Periplasmic copper-binding protein NosD beta helix" evidence="5">
    <location>
        <begin position="145"/>
        <end position="331"/>
    </location>
</feature>
<comment type="caution">
    <text evidence="6">The sequence shown here is derived from an EMBL/GenBank/DDBJ whole genome shotgun (WGS) entry which is preliminary data.</text>
</comment>
<evidence type="ECO:0000313" key="6">
    <source>
        <dbReference type="EMBL" id="MBD2847696.1"/>
    </source>
</evidence>
<dbReference type="RefSeq" id="WP_190920803.1">
    <property type="nucleotide sequence ID" value="NZ_JACXIZ010000044.1"/>
</dbReference>